<dbReference type="EMBL" id="QGLP01000007">
    <property type="protein sequence ID" value="PXZ03240.1"/>
    <property type="molecule type" value="Genomic_DNA"/>
</dbReference>
<protein>
    <submittedName>
        <fullName evidence="2">Uncharacterized protein</fullName>
    </submittedName>
</protein>
<accession>A0A2V4DRK4</accession>
<sequence length="105" mass="12263">MNKTIVTTTNSQKRRKKIGFLILIFILIICSVIYLCYGSLSSSQPQIGKYFKTENRNMDLEYSENFECIINIRYEGQKESDTSFSVRYDDAQDKRENCIPLSNKL</sequence>
<proteinExistence type="predicted"/>
<comment type="caution">
    <text evidence="2">The sequence shown here is derived from an EMBL/GenBank/DDBJ whole genome shotgun (WGS) entry which is preliminary data.</text>
</comment>
<keyword evidence="1" id="KW-1133">Transmembrane helix</keyword>
<evidence type="ECO:0000256" key="1">
    <source>
        <dbReference type="SAM" id="Phobius"/>
    </source>
</evidence>
<dbReference type="AlphaFoldDB" id="A0A2V4DRK4"/>
<feature type="transmembrane region" description="Helical" evidence="1">
    <location>
        <begin position="20"/>
        <end position="40"/>
    </location>
</feature>
<evidence type="ECO:0000313" key="3">
    <source>
        <dbReference type="Proteomes" id="UP000247483"/>
    </source>
</evidence>
<dbReference type="Proteomes" id="UP000247483">
    <property type="component" value="Unassembled WGS sequence"/>
</dbReference>
<name>A0A2V4DRK4_9GAMM</name>
<keyword evidence="1" id="KW-0812">Transmembrane</keyword>
<gene>
    <name evidence="2" type="ORF">DKK79_12360</name>
</gene>
<organism evidence="2 3">
    <name type="scientific">Gilliamella apicola</name>
    <dbReference type="NCBI Taxonomy" id="1196095"/>
    <lineage>
        <taxon>Bacteria</taxon>
        <taxon>Pseudomonadati</taxon>
        <taxon>Pseudomonadota</taxon>
        <taxon>Gammaproteobacteria</taxon>
        <taxon>Orbales</taxon>
        <taxon>Orbaceae</taxon>
        <taxon>Gilliamella</taxon>
    </lineage>
</organism>
<keyword evidence="1" id="KW-0472">Membrane</keyword>
<reference evidence="2 3" key="1">
    <citation type="submission" date="2018-05" db="EMBL/GenBank/DDBJ databases">
        <title>Reference genomes for bee gut microbiota database.</title>
        <authorList>
            <person name="Ellegaard K.M."/>
        </authorList>
    </citation>
    <scope>NUCLEOTIDE SEQUENCE [LARGE SCALE GENOMIC DNA]</scope>
    <source>
        <strain evidence="2 3">ESL0177</strain>
    </source>
</reference>
<evidence type="ECO:0000313" key="2">
    <source>
        <dbReference type="EMBL" id="PXZ03240.1"/>
    </source>
</evidence>